<keyword evidence="3" id="KW-1185">Reference proteome</keyword>
<dbReference type="RefSeq" id="WP_115558377.1">
    <property type="nucleotide sequence ID" value="NZ_CP031376.1"/>
</dbReference>
<dbReference type="OrthoDB" id="9881424at2"/>
<feature type="transmembrane region" description="Helical" evidence="1">
    <location>
        <begin position="6"/>
        <end position="27"/>
    </location>
</feature>
<keyword evidence="1" id="KW-0472">Membrane</keyword>
<dbReference type="KEGG" id="salx:SALLE_v1c08110"/>
<gene>
    <name evidence="2" type="ORF">SALLE_v1c08110</name>
</gene>
<evidence type="ECO:0000313" key="3">
    <source>
        <dbReference type="Proteomes" id="UP000254792"/>
    </source>
</evidence>
<accession>A0A345Z4F2</accession>
<evidence type="ECO:0000313" key="2">
    <source>
        <dbReference type="EMBL" id="AXK51481.1"/>
    </source>
</evidence>
<evidence type="ECO:0000256" key="1">
    <source>
        <dbReference type="SAM" id="Phobius"/>
    </source>
</evidence>
<keyword evidence="1" id="KW-0812">Transmembrane</keyword>
<organism evidence="2 3">
    <name type="scientific">Spiroplasma alleghenense</name>
    <dbReference type="NCBI Taxonomy" id="216931"/>
    <lineage>
        <taxon>Bacteria</taxon>
        <taxon>Bacillati</taxon>
        <taxon>Mycoplasmatota</taxon>
        <taxon>Mollicutes</taxon>
        <taxon>Entomoplasmatales</taxon>
        <taxon>Spiroplasmataceae</taxon>
        <taxon>Spiroplasma</taxon>
    </lineage>
</organism>
<protein>
    <submittedName>
        <fullName evidence="2">Uncharacterized protein</fullName>
    </submittedName>
</protein>
<proteinExistence type="predicted"/>
<dbReference type="AlphaFoldDB" id="A0A345Z4F2"/>
<reference evidence="2 3" key="1">
    <citation type="submission" date="2018-07" db="EMBL/GenBank/DDBJ databases">
        <title>Complete genome sequence of Spiroplasma alleghenense PLHS-1 (ATCC 51752).</title>
        <authorList>
            <person name="Chou L."/>
            <person name="Lee T.-Y."/>
            <person name="Tsai Y.-M."/>
            <person name="Kuo C.-H."/>
        </authorList>
    </citation>
    <scope>NUCLEOTIDE SEQUENCE [LARGE SCALE GENOMIC DNA]</scope>
    <source>
        <strain evidence="2 3">PLHS-1</strain>
    </source>
</reference>
<dbReference type="Proteomes" id="UP000254792">
    <property type="component" value="Chromosome"/>
</dbReference>
<keyword evidence="1" id="KW-1133">Transmembrane helix</keyword>
<name>A0A345Z4F2_9MOLU</name>
<sequence length="219" mass="24966">MSEIYWIVLSIAIAAILIGTISLILIVKNKKRDKKNVVTNQKNDSYKTDLEDIKKITKDFLKNARVEVILNYFGNKMVFGFGVPKSVIQDLKLNLKDSQVAKAEVQIESLWNKGVDEIKETNSILEELFLNKIKSLGGENEVISIITKSYISILNEILEIFKNLFVTEIFSMQMAIISKDETLVPYPDEPISTATLNTKMKKYKLALKELVKFIESDLK</sequence>
<dbReference type="EMBL" id="CP031376">
    <property type="protein sequence ID" value="AXK51481.1"/>
    <property type="molecule type" value="Genomic_DNA"/>
</dbReference>